<evidence type="ECO:0000313" key="9">
    <source>
        <dbReference type="EMBL" id="NUT86430.1"/>
    </source>
</evidence>
<accession>A0A7Y5Z3N4</accession>
<dbReference type="InterPro" id="IPR045090">
    <property type="entry name" value="Pept_M3A_M3B"/>
</dbReference>
<dbReference type="InterPro" id="IPR001567">
    <property type="entry name" value="Pept_M3A_M3B_dom"/>
</dbReference>
<protein>
    <submittedName>
        <fullName evidence="9">Oligopeptidase A</fullName>
    </submittedName>
</protein>
<evidence type="ECO:0000259" key="8">
    <source>
        <dbReference type="Pfam" id="PF01432"/>
    </source>
</evidence>
<evidence type="ECO:0000256" key="3">
    <source>
        <dbReference type="ARBA" id="ARBA00022723"/>
    </source>
</evidence>
<keyword evidence="6 7" id="KW-0482">Metalloprotease</keyword>
<dbReference type="GO" id="GO:0004222">
    <property type="term" value="F:metalloendopeptidase activity"/>
    <property type="evidence" value="ECO:0007669"/>
    <property type="project" value="InterPro"/>
</dbReference>
<dbReference type="RefSeq" id="WP_175362223.1">
    <property type="nucleotide sequence ID" value="NZ_JABFMR010000005.1"/>
</dbReference>
<dbReference type="GO" id="GO:0046872">
    <property type="term" value="F:metal ion binding"/>
    <property type="evidence" value="ECO:0007669"/>
    <property type="project" value="UniProtKB-UniRule"/>
</dbReference>
<keyword evidence="3 7" id="KW-0479">Metal-binding</keyword>
<dbReference type="GO" id="GO:0006518">
    <property type="term" value="P:peptide metabolic process"/>
    <property type="evidence" value="ECO:0007669"/>
    <property type="project" value="TreeGrafter"/>
</dbReference>
<keyword evidence="5 7" id="KW-0862">Zinc</keyword>
<evidence type="ECO:0000256" key="2">
    <source>
        <dbReference type="ARBA" id="ARBA00022670"/>
    </source>
</evidence>
<evidence type="ECO:0000313" key="10">
    <source>
        <dbReference type="Proteomes" id="UP000536720"/>
    </source>
</evidence>
<evidence type="ECO:0000256" key="7">
    <source>
        <dbReference type="RuleBase" id="RU003435"/>
    </source>
</evidence>
<dbReference type="Gene3D" id="1.10.1370.10">
    <property type="entry name" value="Neurolysin, domain 3"/>
    <property type="match status" value="1"/>
</dbReference>
<gene>
    <name evidence="9" type="ORF">HNO91_08355</name>
</gene>
<organism evidence="9 10">
    <name type="scientific">Pseudomonas corrugata</name>
    <dbReference type="NCBI Taxonomy" id="47879"/>
    <lineage>
        <taxon>Bacteria</taxon>
        <taxon>Pseudomonadati</taxon>
        <taxon>Pseudomonadota</taxon>
        <taxon>Gammaproteobacteria</taxon>
        <taxon>Pseudomonadales</taxon>
        <taxon>Pseudomonadaceae</taxon>
        <taxon>Pseudomonas</taxon>
    </lineage>
</organism>
<evidence type="ECO:0000256" key="6">
    <source>
        <dbReference type="ARBA" id="ARBA00023049"/>
    </source>
</evidence>
<dbReference type="Proteomes" id="UP000536720">
    <property type="component" value="Unassembled WGS sequence"/>
</dbReference>
<evidence type="ECO:0000256" key="4">
    <source>
        <dbReference type="ARBA" id="ARBA00022801"/>
    </source>
</evidence>
<dbReference type="InterPro" id="IPR024079">
    <property type="entry name" value="MetalloPept_cat_dom_sf"/>
</dbReference>
<dbReference type="Gene3D" id="3.40.390.10">
    <property type="entry name" value="Collagenase (Catalytic Domain)"/>
    <property type="match status" value="1"/>
</dbReference>
<name>A0A7Y5Z3N4_9PSED</name>
<reference evidence="9 10" key="1">
    <citation type="journal article" date="2020" name="Front. Plant Sci.">
        <title>Isolation of Rhizosphere Bacteria That Improve Quality and Water Stress Tolerance in Greenhouse Ornamentals.</title>
        <authorList>
            <person name="Nordstedt N.P."/>
            <person name="Jones M.L."/>
        </authorList>
    </citation>
    <scope>NUCLEOTIDE SEQUENCE [LARGE SCALE GENOMIC DNA]</scope>
    <source>
        <strain evidence="9 10">C7D2</strain>
    </source>
</reference>
<proteinExistence type="inferred from homology"/>
<dbReference type="InterPro" id="IPR024077">
    <property type="entry name" value="Neurolysin/TOP_dom2"/>
</dbReference>
<dbReference type="SUPFAM" id="SSF55486">
    <property type="entry name" value="Metalloproteases ('zincins'), catalytic domain"/>
    <property type="match status" value="1"/>
</dbReference>
<dbReference type="PANTHER" id="PTHR11804">
    <property type="entry name" value="PROTEASE M3 THIMET OLIGOPEPTIDASE-RELATED"/>
    <property type="match status" value="1"/>
</dbReference>
<dbReference type="GO" id="GO:0006508">
    <property type="term" value="P:proteolysis"/>
    <property type="evidence" value="ECO:0007669"/>
    <property type="project" value="UniProtKB-KW"/>
</dbReference>
<dbReference type="PANTHER" id="PTHR11804:SF84">
    <property type="entry name" value="SACCHAROLYSIN"/>
    <property type="match status" value="1"/>
</dbReference>
<comment type="caution">
    <text evidence="9">The sequence shown here is derived from an EMBL/GenBank/DDBJ whole genome shotgun (WGS) entry which is preliminary data.</text>
</comment>
<dbReference type="EMBL" id="JABFMR010000005">
    <property type="protein sequence ID" value="NUT86430.1"/>
    <property type="molecule type" value="Genomic_DNA"/>
</dbReference>
<comment type="cofactor">
    <cofactor evidence="7">
        <name>Zn(2+)</name>
        <dbReference type="ChEBI" id="CHEBI:29105"/>
    </cofactor>
    <text evidence="7">Binds 1 zinc ion.</text>
</comment>
<feature type="domain" description="Peptidase M3A/M3B catalytic" evidence="8">
    <location>
        <begin position="221"/>
        <end position="656"/>
    </location>
</feature>
<keyword evidence="4 7" id="KW-0378">Hydrolase</keyword>
<evidence type="ECO:0000256" key="5">
    <source>
        <dbReference type="ARBA" id="ARBA00022833"/>
    </source>
</evidence>
<keyword evidence="2 7" id="KW-0645">Protease</keyword>
<evidence type="ECO:0000256" key="1">
    <source>
        <dbReference type="ARBA" id="ARBA00006040"/>
    </source>
</evidence>
<sequence length="665" mass="76026">MPHDDNPLLQAYDLPPFSQIQAEHFSPALDRLLAESRDQVAHIIKTQTPFPTWDDLVLAMDEIHTRLEGFGYLLHLLTTTRTADAWARASLDCSERLHDFQASLKQHPTLFELYQRLADSQIARHFAPTRTRVLKKILHQFHQHMPAGQSLLKLRIKEVQGLFLENLQLANQAWRKTFDDEAQLSGLPSRFKQQMARQAREAGRTGWLLTLSDESFGIVTHYADNRFLRQQMYEAYSTRASDQGPHAGQFDNADILRQLLDDRHQYATSLGYSNFAQLAIEPEQAASTEEVMTFLRAQLERQQHTFKRDADQLKTFATQQGLSDLQPWDYPYLANQLRQQAAGVSREALSVWFALEPTFAQLLRMATELFGVDFVERKDVATWHPDVRLFEVREWDATIGYIYFDPFSDANRDGFPNTTTLRNRHITAEGRPRHPIAALHGWLPRSEGPDPVLLDHLQLRILFHEFGHCLQHVLTRADYRDLSGINSLSRDTAEFAGILFEQWCFSRQCLVRISKHYQTGEKMPDEVATQLLTFARTQNSWETAVLLRSALFDMELHRTHGDGRTVQQVFDQTSAQVGHLPVSPSERWPNGLDYLVTGYGATIYAYAWAKELAMTVFQRFKRDGLFNPVTGRALRETIFAPGDSRPLSVSIAAFSGTSSISARAG</sequence>
<dbReference type="Gene3D" id="1.10.1370.40">
    <property type="match status" value="1"/>
</dbReference>
<comment type="similarity">
    <text evidence="1 7">Belongs to the peptidase M3 family.</text>
</comment>
<dbReference type="Pfam" id="PF01432">
    <property type="entry name" value="Peptidase_M3"/>
    <property type="match status" value="1"/>
</dbReference>
<dbReference type="AlphaFoldDB" id="A0A7Y5Z3N4"/>